<evidence type="ECO:0000256" key="9">
    <source>
        <dbReference type="ARBA" id="ARBA00023136"/>
    </source>
</evidence>
<gene>
    <name evidence="12" type="ORF">PITC_009250</name>
</gene>
<dbReference type="GO" id="GO:0016491">
    <property type="term" value="F:oxidoreductase activity"/>
    <property type="evidence" value="ECO:0007669"/>
    <property type="project" value="UniProtKB-KW"/>
</dbReference>
<evidence type="ECO:0000256" key="7">
    <source>
        <dbReference type="ARBA" id="ARBA00022989"/>
    </source>
</evidence>
<evidence type="ECO:0000256" key="10">
    <source>
        <dbReference type="SAM" id="Phobius"/>
    </source>
</evidence>
<feature type="transmembrane region" description="Helical" evidence="10">
    <location>
        <begin position="888"/>
        <end position="908"/>
    </location>
</feature>
<evidence type="ECO:0000256" key="1">
    <source>
        <dbReference type="ARBA" id="ARBA00004141"/>
    </source>
</evidence>
<dbReference type="PhylomeDB" id="A0A0A2KI52"/>
<dbReference type="InterPro" id="IPR050416">
    <property type="entry name" value="FAD-linked_Oxidoreductase"/>
</dbReference>
<dbReference type="STRING" id="40296.A0A0A2KI52"/>
<keyword evidence="5 10" id="KW-0812">Transmembrane</keyword>
<dbReference type="PANTHER" id="PTHR42973">
    <property type="entry name" value="BINDING OXIDOREDUCTASE, PUTATIVE (AFU_ORTHOLOGUE AFUA_1G17690)-RELATED"/>
    <property type="match status" value="1"/>
</dbReference>
<reference evidence="12 13" key="1">
    <citation type="journal article" date="2015" name="Mol. Plant Microbe Interact.">
        <title>Genome, transcriptome, and functional analyses of Penicillium expansum provide new insights into secondary metabolism and pathogenicity.</title>
        <authorList>
            <person name="Ballester A.R."/>
            <person name="Marcet-Houben M."/>
            <person name="Levin E."/>
            <person name="Sela N."/>
            <person name="Selma-Lazaro C."/>
            <person name="Carmona L."/>
            <person name="Wisniewski M."/>
            <person name="Droby S."/>
            <person name="Gonzalez-Candelas L."/>
            <person name="Gabaldon T."/>
        </authorList>
    </citation>
    <scope>NUCLEOTIDE SEQUENCE [LARGE SCALE GENOMIC DNA]</scope>
    <source>
        <strain evidence="12 13">PHI-1</strain>
    </source>
</reference>
<dbReference type="PROSITE" id="PS51387">
    <property type="entry name" value="FAD_PCMH"/>
    <property type="match status" value="1"/>
</dbReference>
<dbReference type="Pfam" id="PF01565">
    <property type="entry name" value="FAD_binding_4"/>
    <property type="match status" value="1"/>
</dbReference>
<dbReference type="InterPro" id="IPR016166">
    <property type="entry name" value="FAD-bd_PCMH"/>
</dbReference>
<dbReference type="PANTHER" id="PTHR42973:SF54">
    <property type="entry name" value="FAD-BINDING PCMH-TYPE DOMAIN-CONTAINING PROTEIN"/>
    <property type="match status" value="1"/>
</dbReference>
<comment type="caution">
    <text evidence="12">The sequence shown here is derived from an EMBL/GenBank/DDBJ whole genome shotgun (WGS) entry which is preliminary data.</text>
</comment>
<evidence type="ECO:0000256" key="6">
    <source>
        <dbReference type="ARBA" id="ARBA00022827"/>
    </source>
</evidence>
<keyword evidence="6" id="KW-0274">FAD</keyword>
<dbReference type="GO" id="GO:0016020">
    <property type="term" value="C:membrane"/>
    <property type="evidence" value="ECO:0007669"/>
    <property type="project" value="UniProtKB-SubCell"/>
</dbReference>
<keyword evidence="8" id="KW-0560">Oxidoreductase</keyword>
<dbReference type="HOGENOM" id="CLU_317147_0_0_1"/>
<keyword evidence="7 10" id="KW-1133">Transmembrane helix</keyword>
<evidence type="ECO:0000256" key="2">
    <source>
        <dbReference type="ARBA" id="ARBA00005466"/>
    </source>
</evidence>
<evidence type="ECO:0000256" key="8">
    <source>
        <dbReference type="ARBA" id="ARBA00023002"/>
    </source>
</evidence>
<dbReference type="InterPro" id="IPR036318">
    <property type="entry name" value="FAD-bd_PCMH-like_sf"/>
</dbReference>
<dbReference type="Proteomes" id="UP000030104">
    <property type="component" value="Unassembled WGS sequence"/>
</dbReference>
<dbReference type="Gene3D" id="2.40.128.330">
    <property type="match status" value="1"/>
</dbReference>
<protein>
    <submittedName>
        <fullName evidence="12">Magnesium transporter MRS2/LPE10</fullName>
    </submittedName>
</protein>
<dbReference type="Gene3D" id="3.30.465.10">
    <property type="match status" value="1"/>
</dbReference>
<evidence type="ECO:0000256" key="4">
    <source>
        <dbReference type="ARBA" id="ARBA00022630"/>
    </source>
</evidence>
<organism evidence="12 13">
    <name type="scientific">Penicillium italicum</name>
    <name type="common">Blue mold</name>
    <dbReference type="NCBI Taxonomy" id="40296"/>
    <lineage>
        <taxon>Eukaryota</taxon>
        <taxon>Fungi</taxon>
        <taxon>Dikarya</taxon>
        <taxon>Ascomycota</taxon>
        <taxon>Pezizomycotina</taxon>
        <taxon>Eurotiomycetes</taxon>
        <taxon>Eurotiomycetidae</taxon>
        <taxon>Eurotiales</taxon>
        <taxon>Aspergillaceae</taxon>
        <taxon>Penicillium</taxon>
    </lineage>
</organism>
<keyword evidence="4" id="KW-0285">Flavoprotein</keyword>
<comment type="similarity">
    <text evidence="2">Belongs to the oxygen-dependent FAD-linked oxidoreductase family.</text>
</comment>
<dbReference type="SUPFAM" id="SSF56176">
    <property type="entry name" value="FAD-binding/transporter-associated domain-like"/>
    <property type="match status" value="1"/>
</dbReference>
<dbReference type="EMBL" id="JQGA01001283">
    <property type="protein sequence ID" value="KGO67474.1"/>
    <property type="molecule type" value="Genomic_DNA"/>
</dbReference>
<keyword evidence="13" id="KW-1185">Reference proteome</keyword>
<dbReference type="SUPFAM" id="SSF144083">
    <property type="entry name" value="Magnesium transport protein CorA, transmembrane region"/>
    <property type="match status" value="1"/>
</dbReference>
<feature type="transmembrane region" description="Helical" evidence="10">
    <location>
        <begin position="644"/>
        <end position="662"/>
    </location>
</feature>
<dbReference type="InterPro" id="IPR016169">
    <property type="entry name" value="FAD-bd_PCMH_sub2"/>
</dbReference>
<dbReference type="CDD" id="cd12823">
    <property type="entry name" value="Mrs2_Mfm1p-like"/>
    <property type="match status" value="1"/>
</dbReference>
<dbReference type="InterPro" id="IPR006094">
    <property type="entry name" value="Oxid_FAD_bind_N"/>
</dbReference>
<proteinExistence type="inferred from homology"/>
<comment type="similarity">
    <text evidence="3">Belongs to the CorA metal ion transporter (MIT) (TC 1.A.35) family.</text>
</comment>
<evidence type="ECO:0000313" key="13">
    <source>
        <dbReference type="Proteomes" id="UP000030104"/>
    </source>
</evidence>
<evidence type="ECO:0000313" key="12">
    <source>
        <dbReference type="EMBL" id="KGO67474.1"/>
    </source>
</evidence>
<dbReference type="OrthoDB" id="10251508at2759"/>
<evidence type="ECO:0000259" key="11">
    <source>
        <dbReference type="PROSITE" id="PS51387"/>
    </source>
</evidence>
<keyword evidence="9 10" id="KW-0472">Membrane</keyword>
<evidence type="ECO:0000256" key="5">
    <source>
        <dbReference type="ARBA" id="ARBA00022692"/>
    </source>
</evidence>
<dbReference type="InterPro" id="IPR039204">
    <property type="entry name" value="MRS2-like"/>
</dbReference>
<accession>A0A0A2KI52</accession>
<evidence type="ECO:0000256" key="3">
    <source>
        <dbReference type="ARBA" id="ARBA00009765"/>
    </source>
</evidence>
<feature type="domain" description="FAD-binding PCMH-type" evidence="11">
    <location>
        <begin position="85"/>
        <end position="257"/>
    </location>
</feature>
<dbReference type="Pfam" id="PF22099">
    <property type="entry name" value="MRS2-like"/>
    <property type="match status" value="1"/>
</dbReference>
<dbReference type="Gene3D" id="1.20.58.340">
    <property type="entry name" value="Magnesium transport protein CorA, transmembrane region"/>
    <property type="match status" value="1"/>
</dbReference>
<feature type="transmembrane region" description="Helical" evidence="10">
    <location>
        <begin position="859"/>
        <end position="882"/>
    </location>
</feature>
<dbReference type="AlphaFoldDB" id="A0A0A2KI52"/>
<comment type="subcellular location">
    <subcellularLocation>
        <location evidence="1">Membrane</location>
        <topology evidence="1">Multi-pass membrane protein</topology>
    </subcellularLocation>
</comment>
<dbReference type="GO" id="GO:0071949">
    <property type="term" value="F:FAD binding"/>
    <property type="evidence" value="ECO:0007669"/>
    <property type="project" value="InterPro"/>
</dbReference>
<sequence>MAKITSIIGVLMGVLATVIATSIKTRSSAAAALSSLGVSLPADDILFGHAGYTCSLLNRVFSNETFTVTSPYYDVLIDEAWSQNCRLNASCIVTPDSAQEVSRLLQILAILETKFAIRSGGHNTNPGFSSIGRHGVLIALEKLNTISINADRGTVTIGPGNKWGAVYKYLQPYNVTVLGGREVDVGVGGYILGGGLSAFYNTHGLAIDSVTRFQVVLPNGKIVDATQTEHADLYKGLKGGLNNFGIVTEYDLTTNTGIDIYYELSTYTAANTPAVLEAYAKYLLDADINSNVEIQINPTYTLVFYGYLGHVPTPAAFGPFSGIPVASTLYPPTNGSLSELLLTIGSAGLTSDGVSYGVTFTFKVTGTKFLQETFSAYLEAAASLPSGAVLSYVPQGVIPNLVAQGKTQNGGNLLGLEATTQIWANIFVQFPETLSQSVVTGTVDSVLANLTSSAKSQGLFLPYIFVNDGGPNQKPLRSFGEINLRYIDTVAKKYDPKRIMQNLQNLAYFVSKELERLSKCTNTPKCHTHGLSGSLRLRQPKTQNIPSRGRREIITLPNKSHHVIQERDMKKEATFNQKVFNLSLALSQSRINDATELRCMVLDLDGSIKESETRGTRDDLAKEWGLDGRDLRNVDLVSEGIPHLLVRPSVIFISMFTLRLLVRAHGVLLFLLPIEDCHVKVQDVFMTDLQSRLQPGPGSGLLAKLPFELRVVDAALASVIATLEAEHLLIRQEVEDSLRDSTREDVVYSVLRGLQDHRKRLVAIQQRARQFRSALREILENDEDMATMYLTDRQAGQPHEVEDHLEVEYLLEAYYKNTDAIAESESALLGDLERTTETIQSILDVRRNQILVFEAQLEICMLGFAVSTFVAGLFGMNVANFFEESTSAFAILVLACVMGTVTIAKYGLWKLNKFRKLRF</sequence>
<dbReference type="InterPro" id="IPR045863">
    <property type="entry name" value="CorA_TM1_TM2"/>
</dbReference>
<name>A0A0A2KI52_PENIT</name>